<dbReference type="PANTHER" id="PTHR33908:SF11">
    <property type="entry name" value="MEMBRANE PROTEIN"/>
    <property type="match status" value="1"/>
</dbReference>
<dbReference type="GO" id="GO:0016763">
    <property type="term" value="F:pentosyltransferase activity"/>
    <property type="evidence" value="ECO:0007669"/>
    <property type="project" value="TreeGrafter"/>
</dbReference>
<evidence type="ECO:0000256" key="4">
    <source>
        <dbReference type="ARBA" id="ARBA00022679"/>
    </source>
</evidence>
<evidence type="ECO:0000256" key="7">
    <source>
        <dbReference type="ARBA" id="ARBA00023136"/>
    </source>
</evidence>
<evidence type="ECO:0000313" key="11">
    <source>
        <dbReference type="Proteomes" id="UP000317835"/>
    </source>
</evidence>
<evidence type="ECO:0000256" key="2">
    <source>
        <dbReference type="ARBA" id="ARBA00022475"/>
    </source>
</evidence>
<evidence type="ECO:0000256" key="3">
    <source>
        <dbReference type="ARBA" id="ARBA00022676"/>
    </source>
</evidence>
<feature type="domain" description="Glycosyltransferase RgtA/B/C/D-like" evidence="9">
    <location>
        <begin position="49"/>
        <end position="212"/>
    </location>
</feature>
<dbReference type="AlphaFoldDB" id="A0A518H331"/>
<dbReference type="InterPro" id="IPR038731">
    <property type="entry name" value="RgtA/B/C-like"/>
</dbReference>
<keyword evidence="4 10" id="KW-0808">Transferase</keyword>
<dbReference type="PANTHER" id="PTHR33908">
    <property type="entry name" value="MANNOSYLTRANSFERASE YKCB-RELATED"/>
    <property type="match status" value="1"/>
</dbReference>
<evidence type="ECO:0000259" key="9">
    <source>
        <dbReference type="Pfam" id="PF13231"/>
    </source>
</evidence>
<dbReference type="GO" id="GO:0005886">
    <property type="term" value="C:plasma membrane"/>
    <property type="evidence" value="ECO:0007669"/>
    <property type="project" value="UniProtKB-SubCell"/>
</dbReference>
<keyword evidence="7 8" id="KW-0472">Membrane</keyword>
<feature type="transmembrane region" description="Helical" evidence="8">
    <location>
        <begin position="157"/>
        <end position="182"/>
    </location>
</feature>
<feature type="transmembrane region" description="Helical" evidence="8">
    <location>
        <begin position="305"/>
        <end position="323"/>
    </location>
</feature>
<organism evidence="10 11">
    <name type="scientific">Tautonia plasticadhaerens</name>
    <dbReference type="NCBI Taxonomy" id="2527974"/>
    <lineage>
        <taxon>Bacteria</taxon>
        <taxon>Pseudomonadati</taxon>
        <taxon>Planctomycetota</taxon>
        <taxon>Planctomycetia</taxon>
        <taxon>Isosphaerales</taxon>
        <taxon>Isosphaeraceae</taxon>
        <taxon>Tautonia</taxon>
    </lineage>
</organism>
<evidence type="ECO:0000256" key="6">
    <source>
        <dbReference type="ARBA" id="ARBA00022989"/>
    </source>
</evidence>
<accession>A0A518H331</accession>
<evidence type="ECO:0000256" key="1">
    <source>
        <dbReference type="ARBA" id="ARBA00004651"/>
    </source>
</evidence>
<dbReference type="Proteomes" id="UP000317835">
    <property type="component" value="Chromosome"/>
</dbReference>
<feature type="transmembrane region" description="Helical" evidence="8">
    <location>
        <begin position="278"/>
        <end position="299"/>
    </location>
</feature>
<name>A0A518H331_9BACT</name>
<feature type="transmembrane region" description="Helical" evidence="8">
    <location>
        <begin position="72"/>
        <end position="93"/>
    </location>
</feature>
<dbReference type="EMBL" id="CP036426">
    <property type="protein sequence ID" value="QDV35246.1"/>
    <property type="molecule type" value="Genomic_DNA"/>
</dbReference>
<reference evidence="10 11" key="1">
    <citation type="submission" date="2019-02" db="EMBL/GenBank/DDBJ databases">
        <title>Deep-cultivation of Planctomycetes and their phenomic and genomic characterization uncovers novel biology.</title>
        <authorList>
            <person name="Wiegand S."/>
            <person name="Jogler M."/>
            <person name="Boedeker C."/>
            <person name="Pinto D."/>
            <person name="Vollmers J."/>
            <person name="Rivas-Marin E."/>
            <person name="Kohn T."/>
            <person name="Peeters S.H."/>
            <person name="Heuer A."/>
            <person name="Rast P."/>
            <person name="Oberbeckmann S."/>
            <person name="Bunk B."/>
            <person name="Jeske O."/>
            <person name="Meyerdierks A."/>
            <person name="Storesund J.E."/>
            <person name="Kallscheuer N."/>
            <person name="Luecker S."/>
            <person name="Lage O.M."/>
            <person name="Pohl T."/>
            <person name="Merkel B.J."/>
            <person name="Hornburger P."/>
            <person name="Mueller R.-W."/>
            <person name="Bruemmer F."/>
            <person name="Labrenz M."/>
            <person name="Spormann A.M."/>
            <person name="Op den Camp H."/>
            <person name="Overmann J."/>
            <person name="Amann R."/>
            <person name="Jetten M.S.M."/>
            <person name="Mascher T."/>
            <person name="Medema M.H."/>
            <person name="Devos D.P."/>
            <person name="Kaster A.-K."/>
            <person name="Ovreas L."/>
            <person name="Rohde M."/>
            <person name="Galperin M.Y."/>
            <person name="Jogler C."/>
        </authorList>
    </citation>
    <scope>NUCLEOTIDE SEQUENCE [LARGE SCALE GENOMIC DNA]</scope>
    <source>
        <strain evidence="10 11">ElP</strain>
    </source>
</reference>
<keyword evidence="5 8" id="KW-0812">Transmembrane</keyword>
<evidence type="ECO:0000256" key="5">
    <source>
        <dbReference type="ARBA" id="ARBA00022692"/>
    </source>
</evidence>
<dbReference type="InterPro" id="IPR050297">
    <property type="entry name" value="LipidA_mod_glycosyltrf_83"/>
</dbReference>
<keyword evidence="6 8" id="KW-1133">Transmembrane helix</keyword>
<dbReference type="Pfam" id="PF13231">
    <property type="entry name" value="PMT_2"/>
    <property type="match status" value="1"/>
</dbReference>
<gene>
    <name evidence="10" type="ORF">ElP_31490</name>
</gene>
<protein>
    <submittedName>
        <fullName evidence="10">Dolichyl-phosphate-mannose-protein mannosyltransferase</fullName>
    </submittedName>
</protein>
<feature type="transmembrane region" description="Helical" evidence="8">
    <location>
        <begin position="194"/>
        <end position="214"/>
    </location>
</feature>
<dbReference type="OrthoDB" id="9811222at2"/>
<dbReference type="RefSeq" id="WP_145270716.1">
    <property type="nucleotide sequence ID" value="NZ_CP036426.1"/>
</dbReference>
<dbReference type="KEGG" id="tpla:ElP_31490"/>
<evidence type="ECO:0000313" key="10">
    <source>
        <dbReference type="EMBL" id="QDV35246.1"/>
    </source>
</evidence>
<evidence type="ECO:0000256" key="8">
    <source>
        <dbReference type="SAM" id="Phobius"/>
    </source>
</evidence>
<keyword evidence="11" id="KW-1185">Reference proteome</keyword>
<sequence>MAWMPGRGVIGIVAGTTLLRLALAASLGLGNDEAYYALYLDHPDWSYFDHPPMVALVASFGDLLAGGGRSIAALRLGFVLLFAGSTLLVARIARRAYGDRAAAPAALALNASWFFGAAVGTFVLPDGPLLFCWLLTIDRLMTALDRPSVGPWLLVGLAWGGAMLSKYHAAFLPVGVLAFLAVDRGARRCLRSPGPYLAALVGLAAFSPVIAWNARNGWASFAFQGSRAAVGPGIDPGAMLGAIAAQACYLLPWMALALVLMAVRIARRPDPDPDRAQWGRLFLTLAVVPFGFFAAVSLFRPVLPHWGLIGVAGLMPALGASWADRLRDRPRATRRRLALIALAPVVITALAVAQARTGWLRAGGPGPLSMIPPEADPTRDLSGWDQVTDELRRLGLLDRPGTFVFTGHWHVSGQLARAIGPGMPVLCYHEGDARGFSSWSRPEDWVGQDGILVAVDDRSTEPHCFDRWFERIEPLSRFHLQRGGRPLRPVRLFLCRRQTRPFPFAPTPGRDAP</sequence>
<feature type="transmembrane region" description="Helical" evidence="8">
    <location>
        <begin position="113"/>
        <end position="137"/>
    </location>
</feature>
<comment type="subcellular location">
    <subcellularLocation>
        <location evidence="1">Cell membrane</location>
        <topology evidence="1">Multi-pass membrane protein</topology>
    </subcellularLocation>
</comment>
<keyword evidence="3 10" id="KW-0328">Glycosyltransferase</keyword>
<proteinExistence type="predicted"/>
<keyword evidence="2" id="KW-1003">Cell membrane</keyword>
<dbReference type="GO" id="GO:0009103">
    <property type="term" value="P:lipopolysaccharide biosynthetic process"/>
    <property type="evidence" value="ECO:0007669"/>
    <property type="project" value="UniProtKB-ARBA"/>
</dbReference>
<feature type="transmembrane region" description="Helical" evidence="8">
    <location>
        <begin position="335"/>
        <end position="353"/>
    </location>
</feature>
<feature type="transmembrane region" description="Helical" evidence="8">
    <location>
        <begin position="243"/>
        <end position="266"/>
    </location>
</feature>